<keyword evidence="1" id="KW-1133">Transmembrane helix</keyword>
<keyword evidence="4" id="KW-1185">Reference proteome</keyword>
<evidence type="ECO:0000256" key="2">
    <source>
        <dbReference type="SAM" id="SignalP"/>
    </source>
</evidence>
<dbReference type="KEGG" id="prz:GZH47_00450"/>
<sequence>MKYLTCLALLFVFLGAQVIYACDPGWDSDEMSEKSIAMIKGTVISTDNHGRIAHVKVIQYIGPGDAPKLVHFPATTPSAVGICEDMSTRYKAGKTYFFYLKKVGPDPEVLFPGAKSALPVEDNNTVRVDIAHNESPSAVAQEFASAHHEEIKTPGQAAEVWGKDNSLSRLTIVLLSSAGFIIVLLVVGAIVFLKRKK</sequence>
<accession>A0A6C0NTG8</accession>
<evidence type="ECO:0000313" key="4">
    <source>
        <dbReference type="Proteomes" id="UP000479114"/>
    </source>
</evidence>
<dbReference type="AlphaFoldDB" id="A0A6C0NTG8"/>
<keyword evidence="1" id="KW-0472">Membrane</keyword>
<organism evidence="3 4">
    <name type="scientific">Paenibacillus rhizovicinus</name>
    <dbReference type="NCBI Taxonomy" id="2704463"/>
    <lineage>
        <taxon>Bacteria</taxon>
        <taxon>Bacillati</taxon>
        <taxon>Bacillota</taxon>
        <taxon>Bacilli</taxon>
        <taxon>Bacillales</taxon>
        <taxon>Paenibacillaceae</taxon>
        <taxon>Paenibacillus</taxon>
    </lineage>
</organism>
<name>A0A6C0NTG8_9BACL</name>
<reference evidence="3 4" key="1">
    <citation type="submission" date="2020-02" db="EMBL/GenBank/DDBJ databases">
        <title>Paenibacillus sp. nov., isolated from rhizosphere soil of tomato.</title>
        <authorList>
            <person name="Weon H.-Y."/>
            <person name="Lee S.A."/>
        </authorList>
    </citation>
    <scope>NUCLEOTIDE SEQUENCE [LARGE SCALE GENOMIC DNA]</scope>
    <source>
        <strain evidence="3 4">14171R-81</strain>
    </source>
</reference>
<keyword evidence="2" id="KW-0732">Signal</keyword>
<dbReference type="EMBL" id="CP048286">
    <property type="protein sequence ID" value="QHW29448.1"/>
    <property type="molecule type" value="Genomic_DNA"/>
</dbReference>
<gene>
    <name evidence="3" type="ORF">GZH47_00450</name>
</gene>
<dbReference type="PROSITE" id="PS51257">
    <property type="entry name" value="PROKAR_LIPOPROTEIN"/>
    <property type="match status" value="1"/>
</dbReference>
<proteinExistence type="predicted"/>
<evidence type="ECO:0000313" key="3">
    <source>
        <dbReference type="EMBL" id="QHW29448.1"/>
    </source>
</evidence>
<evidence type="ECO:0000256" key="1">
    <source>
        <dbReference type="SAM" id="Phobius"/>
    </source>
</evidence>
<keyword evidence="1" id="KW-0812">Transmembrane</keyword>
<dbReference type="RefSeq" id="WP_162638018.1">
    <property type="nucleotide sequence ID" value="NZ_CP048286.1"/>
</dbReference>
<feature type="transmembrane region" description="Helical" evidence="1">
    <location>
        <begin position="172"/>
        <end position="193"/>
    </location>
</feature>
<protein>
    <submittedName>
        <fullName evidence="3">Uncharacterized protein</fullName>
    </submittedName>
</protein>
<feature type="chain" id="PRO_5025381996" evidence="2">
    <location>
        <begin position="22"/>
        <end position="197"/>
    </location>
</feature>
<dbReference type="Proteomes" id="UP000479114">
    <property type="component" value="Chromosome"/>
</dbReference>
<feature type="signal peptide" evidence="2">
    <location>
        <begin position="1"/>
        <end position="21"/>
    </location>
</feature>